<feature type="compositionally biased region" description="Low complexity" evidence="11">
    <location>
        <begin position="430"/>
        <end position="440"/>
    </location>
</feature>
<accession>A0ABX2G4V8</accession>
<keyword evidence="1" id="KW-0479">Metal-binding</keyword>
<keyword evidence="2" id="KW-0547">Nucleotide-binding</keyword>
<dbReference type="InterPro" id="IPR014013">
    <property type="entry name" value="Helic_SF1/SF2_ATP-bd_DinG/Rad3"/>
</dbReference>
<dbReference type="RefSeq" id="WP_173805763.1">
    <property type="nucleotide sequence ID" value="NZ_JABSNM010000010.1"/>
</dbReference>
<keyword evidence="4 13" id="KW-0347">Helicase</keyword>
<evidence type="ECO:0000256" key="11">
    <source>
        <dbReference type="SAM" id="MobiDB-lite"/>
    </source>
</evidence>
<dbReference type="PANTHER" id="PTHR11472:SF34">
    <property type="entry name" value="REGULATOR OF TELOMERE ELONGATION HELICASE 1"/>
    <property type="match status" value="1"/>
</dbReference>
<dbReference type="GO" id="GO:0004386">
    <property type="term" value="F:helicase activity"/>
    <property type="evidence" value="ECO:0007669"/>
    <property type="project" value="UniProtKB-KW"/>
</dbReference>
<keyword evidence="3" id="KW-0378">Hydrolase</keyword>
<dbReference type="Pfam" id="PF06733">
    <property type="entry name" value="DEAD_2"/>
    <property type="match status" value="1"/>
</dbReference>
<comment type="similarity">
    <text evidence="10">Belongs to the helicase family. DinG subfamily.</text>
</comment>
<dbReference type="PANTHER" id="PTHR11472">
    <property type="entry name" value="DNA REPAIR DEAD HELICASE RAD3/XP-D SUBFAMILY MEMBER"/>
    <property type="match status" value="1"/>
</dbReference>
<feature type="domain" description="Helicase ATP-binding" evidence="12">
    <location>
        <begin position="173"/>
        <end position="431"/>
    </location>
</feature>
<evidence type="ECO:0000256" key="5">
    <source>
        <dbReference type="ARBA" id="ARBA00022840"/>
    </source>
</evidence>
<organism evidence="13 14">
    <name type="scientific">Sphaerotilus uruguayifluvii</name>
    <dbReference type="NCBI Taxonomy" id="2735897"/>
    <lineage>
        <taxon>Bacteria</taxon>
        <taxon>Pseudomonadati</taxon>
        <taxon>Pseudomonadota</taxon>
        <taxon>Betaproteobacteria</taxon>
        <taxon>Burkholderiales</taxon>
        <taxon>Sphaerotilaceae</taxon>
        <taxon>Sphaerotilus</taxon>
    </lineage>
</organism>
<dbReference type="InterPro" id="IPR045028">
    <property type="entry name" value="DinG/Rad3-like"/>
</dbReference>
<dbReference type="InterPro" id="IPR027417">
    <property type="entry name" value="P-loop_NTPase"/>
</dbReference>
<dbReference type="EMBL" id="JABSNM010000010">
    <property type="protein sequence ID" value="NRT56751.1"/>
    <property type="molecule type" value="Genomic_DNA"/>
</dbReference>
<dbReference type="SUPFAM" id="SSF52540">
    <property type="entry name" value="P-loop containing nucleoside triphosphate hydrolases"/>
    <property type="match status" value="2"/>
</dbReference>
<dbReference type="Pfam" id="PF13307">
    <property type="entry name" value="Helicase_C_2"/>
    <property type="match status" value="1"/>
</dbReference>
<dbReference type="InterPro" id="IPR010614">
    <property type="entry name" value="RAD3-like_helicase_DEAD"/>
</dbReference>
<evidence type="ECO:0000256" key="4">
    <source>
        <dbReference type="ARBA" id="ARBA00022806"/>
    </source>
</evidence>
<evidence type="ECO:0000256" key="6">
    <source>
        <dbReference type="ARBA" id="ARBA00023004"/>
    </source>
</evidence>
<evidence type="ECO:0000256" key="7">
    <source>
        <dbReference type="ARBA" id="ARBA00023014"/>
    </source>
</evidence>
<comment type="caution">
    <text evidence="13">The sequence shown here is derived from an EMBL/GenBank/DDBJ whole genome shotgun (WGS) entry which is preliminary data.</text>
</comment>
<dbReference type="PROSITE" id="PS51193">
    <property type="entry name" value="HELICASE_ATP_BIND_2"/>
    <property type="match status" value="1"/>
</dbReference>
<sequence>MNVAVRTLCAFTAKTGDLDVRFTPAPTALEGQEGHAAVVARRGAGYQREISLSGQHGELRVRGRADGFDPDRGRLEEIKTHRGAGALARQPANHRALHWAQAMIYGWLLCERDGRAQIELALVYFDIGSRRETVFTRTLDAETLREHFVRCCEAYLAWARSEQEHRSARDAALAALRFPHGDFRTGQRPLAEAVFRVARAGRTLMAQAPTGIGKTIGTVFPLLRALPGQQIDRVFFLTAKTSGRALALDAVAALRRAEPALPLRALELVAREKACEHPDKACHGESCPLAQGFYDRLPEARAAALAVPVWDRAAVRALAQAHRVCPYYLGQELAHWADLVIGDYNHFLDPSAMLHALTQLHGWRVALLLDEAHNLVDRARLMHTGELDQIRMRGLRHTAPKALRKPLDKLERAWKALNASASDGGEDKPGATGETGATPGYRVLPALPDELMGALQQAATAVLDHLAEHPTTVDAGLQGFLFDALHLTKLAESFGPHSLCDLSRSRDGRTSVLCLRNVVPAPFLGPRWAAAHTATLFSATLQPPAFHRELLGLPERTAWIDVDSPFERSQLDIHIARDISTRWQHREASVAPIVARIGAQHAERPGNYLAFFSSFDYLDRVAAAFEAAHPEVPVWRQARRMSEAEQADFLARFVAGGRGVGFAVLGGAFSEGIDLPGDRLIGAFIATLGLPQVNPVNEQIRQRLDTLVSQDTGSGFDCAYLYPGLQKVVQAAGRVIRTPEDRGVVHLIDDRFGRAEVRALLPRWWFIPPTAPGGSADRPGPA</sequence>
<protein>
    <submittedName>
        <fullName evidence="13">Rad3-related DNA helicase</fullName>
    </submittedName>
</protein>
<keyword evidence="5" id="KW-0067">ATP-binding</keyword>
<dbReference type="Gene3D" id="3.40.50.300">
    <property type="entry name" value="P-loop containing nucleotide triphosphate hydrolases"/>
    <property type="match status" value="2"/>
</dbReference>
<dbReference type="SMART" id="SM00491">
    <property type="entry name" value="HELICc2"/>
    <property type="match status" value="1"/>
</dbReference>
<evidence type="ECO:0000256" key="9">
    <source>
        <dbReference type="ARBA" id="ARBA00023235"/>
    </source>
</evidence>
<feature type="region of interest" description="Disordered" evidence="11">
    <location>
        <begin position="418"/>
        <end position="440"/>
    </location>
</feature>
<evidence type="ECO:0000256" key="3">
    <source>
        <dbReference type="ARBA" id="ARBA00022801"/>
    </source>
</evidence>
<keyword evidence="14" id="KW-1185">Reference proteome</keyword>
<evidence type="ECO:0000313" key="13">
    <source>
        <dbReference type="EMBL" id="NRT56751.1"/>
    </source>
</evidence>
<keyword evidence="6" id="KW-0408">Iron</keyword>
<keyword evidence="7" id="KW-0411">Iron-sulfur</keyword>
<dbReference type="Proteomes" id="UP001516061">
    <property type="component" value="Unassembled WGS sequence"/>
</dbReference>
<name>A0ABX2G4V8_9BURK</name>
<evidence type="ECO:0000313" key="14">
    <source>
        <dbReference type="Proteomes" id="UP001516061"/>
    </source>
</evidence>
<evidence type="ECO:0000256" key="2">
    <source>
        <dbReference type="ARBA" id="ARBA00022741"/>
    </source>
</evidence>
<dbReference type="InterPro" id="IPR006555">
    <property type="entry name" value="ATP-dep_Helicase_C"/>
</dbReference>
<reference evidence="13 14" key="1">
    <citation type="submission" date="2020-05" db="EMBL/GenBank/DDBJ databases">
        <title>Genomic Encyclopedia of Type Strains, Phase IV (KMG-V): Genome sequencing to study the core and pangenomes of soil and plant-associated prokaryotes.</title>
        <authorList>
            <person name="Whitman W."/>
        </authorList>
    </citation>
    <scope>NUCLEOTIDE SEQUENCE [LARGE SCALE GENOMIC DNA]</scope>
    <source>
        <strain evidence="13 14">C29</strain>
    </source>
</reference>
<evidence type="ECO:0000259" key="12">
    <source>
        <dbReference type="PROSITE" id="PS51193"/>
    </source>
</evidence>
<dbReference type="InterPro" id="IPR011604">
    <property type="entry name" value="PDDEXK-like_dom_sf"/>
</dbReference>
<evidence type="ECO:0000256" key="1">
    <source>
        <dbReference type="ARBA" id="ARBA00022723"/>
    </source>
</evidence>
<dbReference type="Gene3D" id="3.90.320.10">
    <property type="match status" value="1"/>
</dbReference>
<evidence type="ECO:0000256" key="10">
    <source>
        <dbReference type="ARBA" id="ARBA00038058"/>
    </source>
</evidence>
<proteinExistence type="inferred from homology"/>
<keyword evidence="9" id="KW-0413">Isomerase</keyword>
<keyword evidence="8" id="KW-0238">DNA-binding</keyword>
<evidence type="ECO:0000256" key="8">
    <source>
        <dbReference type="ARBA" id="ARBA00023125"/>
    </source>
</evidence>
<gene>
    <name evidence="13" type="ORF">HNQ01_002498</name>
</gene>